<dbReference type="AlphaFoldDB" id="A0A2S3R389"/>
<dbReference type="InterPro" id="IPR011990">
    <property type="entry name" value="TPR-like_helical_dom_sf"/>
</dbReference>
<keyword evidence="1" id="KW-0732">Signal</keyword>
<proteinExistence type="predicted"/>
<evidence type="ECO:0008006" key="4">
    <source>
        <dbReference type="Google" id="ProtNLM"/>
    </source>
</evidence>
<evidence type="ECO:0000256" key="1">
    <source>
        <dbReference type="SAM" id="SignalP"/>
    </source>
</evidence>
<feature type="chain" id="PRO_5015428406" description="Sel1 repeat family protein" evidence="1">
    <location>
        <begin position="23"/>
        <end position="334"/>
    </location>
</feature>
<protein>
    <recommendedName>
        <fullName evidence="4">Sel1 repeat family protein</fullName>
    </recommendedName>
</protein>
<dbReference type="Proteomes" id="UP000237466">
    <property type="component" value="Unassembled WGS sequence"/>
</dbReference>
<evidence type="ECO:0000313" key="2">
    <source>
        <dbReference type="EMBL" id="POB48163.1"/>
    </source>
</evidence>
<comment type="caution">
    <text evidence="2">The sequence shown here is derived from an EMBL/GenBank/DDBJ whole genome shotgun (WGS) entry which is preliminary data.</text>
</comment>
<dbReference type="SUPFAM" id="SSF81901">
    <property type="entry name" value="HCP-like"/>
    <property type="match status" value="1"/>
</dbReference>
<evidence type="ECO:0000313" key="3">
    <source>
        <dbReference type="Proteomes" id="UP000237466"/>
    </source>
</evidence>
<dbReference type="Gene3D" id="1.25.40.10">
    <property type="entry name" value="Tetratricopeptide repeat domain"/>
    <property type="match status" value="1"/>
</dbReference>
<dbReference type="EMBL" id="PDGH01000081">
    <property type="protein sequence ID" value="POB48163.1"/>
    <property type="molecule type" value="Genomic_DNA"/>
</dbReference>
<sequence>MLGLYKSLICLSFLTLPFQSFCEESTYGIQKMGEQQAFEKGRLLRAQFKNLVARDYLRYAADLGNASAAYLYAMEIANYRTTIRTPPESQHYLLQAAQGGNRQAMRELYENANWLKNNEKALWKQRYHDALIELGASTPSQAAYELALYYQISDRPRSDFYLNVAIGFAHPGALLLKAEQINQGEGNFPIPGSRATLAREMYLKAAEIGHIPAIRRYVQFLENKGKYRESYRWRQQALESGDIRSLVVMGNILSGKSERYRFVGLNLIQAKAYFSIYVENAGNDRLSNVYQYSQEQIVDISNKLTEREKGLALEIESKLKKQKFFNYDMYWNYY</sequence>
<organism evidence="2 3">
    <name type="scientific">Vibrio vulnificus</name>
    <dbReference type="NCBI Taxonomy" id="672"/>
    <lineage>
        <taxon>Bacteria</taxon>
        <taxon>Pseudomonadati</taxon>
        <taxon>Pseudomonadota</taxon>
        <taxon>Gammaproteobacteria</taxon>
        <taxon>Vibrionales</taxon>
        <taxon>Vibrionaceae</taxon>
        <taxon>Vibrio</taxon>
    </lineage>
</organism>
<feature type="signal peptide" evidence="1">
    <location>
        <begin position="1"/>
        <end position="22"/>
    </location>
</feature>
<reference evidence="2 3" key="1">
    <citation type="journal article" date="2018" name="Front. Microbiol.">
        <title>Phylogeny of Vibrio vulnificus from the Analysis of the Core-Genome: Implications for Intra-Species Taxonomy.</title>
        <authorList>
            <person name="Roig F.J."/>
            <person name="Gonzalez-Candelas F."/>
            <person name="Sanjuan E."/>
            <person name="Fouz B."/>
            <person name="Feil E.J."/>
            <person name="Llorens C."/>
            <person name="Baker-Austin C."/>
            <person name="Oliver J.D."/>
            <person name="Danin-Poleg Y."/>
            <person name="Gibas C.J."/>
            <person name="Kashi Y."/>
            <person name="Gulig P.A."/>
            <person name="Morrison S.S."/>
            <person name="Amaro C."/>
        </authorList>
    </citation>
    <scope>NUCLEOTIDE SEQUENCE [LARGE SCALE GENOMIC DNA]</scope>
    <source>
        <strain evidence="2 3">CECT4608</strain>
    </source>
</reference>
<accession>A0A2S3R389</accession>
<name>A0A2S3R389_VIBVL</name>
<gene>
    <name evidence="2" type="ORF">CRN52_10560</name>
</gene>